<dbReference type="EMBL" id="OU898278">
    <property type="protein sequence ID" value="CAG9831051.1"/>
    <property type="molecule type" value="Genomic_DNA"/>
</dbReference>
<accession>A0A9N9XA81</accession>
<name>A0A9N9XA81_DIABA</name>
<feature type="signal peptide" evidence="1">
    <location>
        <begin position="1"/>
        <end position="24"/>
    </location>
</feature>
<dbReference type="Pfam" id="PF01395">
    <property type="entry name" value="PBP_GOBP"/>
    <property type="match status" value="1"/>
</dbReference>
<evidence type="ECO:0000256" key="1">
    <source>
        <dbReference type="SAM" id="SignalP"/>
    </source>
</evidence>
<dbReference type="InterPro" id="IPR036728">
    <property type="entry name" value="PBP_GOBP_sf"/>
</dbReference>
<dbReference type="Proteomes" id="UP001153709">
    <property type="component" value="Chromosome 3"/>
</dbReference>
<protein>
    <submittedName>
        <fullName evidence="2">Uncharacterized protein</fullName>
    </submittedName>
</protein>
<dbReference type="CDD" id="cd23992">
    <property type="entry name" value="PBP_GOBP"/>
    <property type="match status" value="1"/>
</dbReference>
<proteinExistence type="predicted"/>
<evidence type="ECO:0000313" key="2">
    <source>
        <dbReference type="EMBL" id="CAG9831051.1"/>
    </source>
</evidence>
<dbReference type="SUPFAM" id="SSF47565">
    <property type="entry name" value="Insect pheromone/odorant-binding proteins"/>
    <property type="match status" value="1"/>
</dbReference>
<evidence type="ECO:0000313" key="3">
    <source>
        <dbReference type="Proteomes" id="UP001153709"/>
    </source>
</evidence>
<keyword evidence="1" id="KW-0732">Signal</keyword>
<dbReference type="InterPro" id="IPR006170">
    <property type="entry name" value="PBP/GOBP"/>
</dbReference>
<dbReference type="Gene3D" id="1.10.238.20">
    <property type="entry name" value="Pheromone/general odorant binding protein domain"/>
    <property type="match status" value="1"/>
</dbReference>
<keyword evidence="3" id="KW-1185">Reference proteome</keyword>
<dbReference type="AlphaFoldDB" id="A0A9N9XA81"/>
<dbReference type="GO" id="GO:0005549">
    <property type="term" value="F:odorant binding"/>
    <property type="evidence" value="ECO:0007669"/>
    <property type="project" value="InterPro"/>
</dbReference>
<gene>
    <name evidence="2" type="ORF">DIABBA_LOCUS4685</name>
</gene>
<reference evidence="2" key="1">
    <citation type="submission" date="2022-01" db="EMBL/GenBank/DDBJ databases">
        <authorList>
            <person name="King R."/>
        </authorList>
    </citation>
    <scope>NUCLEOTIDE SEQUENCE</scope>
</reference>
<sequence>MHKFILAGIAVLTMQIACINKANADENDIYQECLKSNGLESDYLEKLKEEEIDNKTLCFTKCTMDKLKLIDENGKLILENNIKIIDDFKKGDDKAKKIAKNCMSLITTISTCEDTLKHNACMSPIYLASDN</sequence>
<feature type="chain" id="PRO_5040274569" evidence="1">
    <location>
        <begin position="25"/>
        <end position="131"/>
    </location>
</feature>
<organism evidence="2 3">
    <name type="scientific">Diabrotica balteata</name>
    <name type="common">Banded cucumber beetle</name>
    <dbReference type="NCBI Taxonomy" id="107213"/>
    <lineage>
        <taxon>Eukaryota</taxon>
        <taxon>Metazoa</taxon>
        <taxon>Ecdysozoa</taxon>
        <taxon>Arthropoda</taxon>
        <taxon>Hexapoda</taxon>
        <taxon>Insecta</taxon>
        <taxon>Pterygota</taxon>
        <taxon>Neoptera</taxon>
        <taxon>Endopterygota</taxon>
        <taxon>Coleoptera</taxon>
        <taxon>Polyphaga</taxon>
        <taxon>Cucujiformia</taxon>
        <taxon>Chrysomeloidea</taxon>
        <taxon>Chrysomelidae</taxon>
        <taxon>Galerucinae</taxon>
        <taxon>Diabroticina</taxon>
        <taxon>Diabroticites</taxon>
        <taxon>Diabrotica</taxon>
    </lineage>
</organism>